<feature type="transmembrane region" description="Helical" evidence="1">
    <location>
        <begin position="20"/>
        <end position="45"/>
    </location>
</feature>
<dbReference type="EMBL" id="BDCO01000002">
    <property type="protein sequence ID" value="GAT32877.1"/>
    <property type="molecule type" value="Genomic_DNA"/>
</dbReference>
<keyword evidence="1" id="KW-1133">Transmembrane helix</keyword>
<name>A0A146G7L8_TERSA</name>
<dbReference type="STRING" id="690879.TSACC_21279"/>
<keyword evidence="1" id="KW-0472">Membrane</keyword>
<evidence type="ECO:0000313" key="2">
    <source>
        <dbReference type="EMBL" id="GAT32877.1"/>
    </source>
</evidence>
<comment type="caution">
    <text evidence="2">The sequence shown here is derived from an EMBL/GenBank/DDBJ whole genome shotgun (WGS) entry which is preliminary data.</text>
</comment>
<dbReference type="Proteomes" id="UP000076023">
    <property type="component" value="Unassembled WGS sequence"/>
</dbReference>
<dbReference type="OrthoDB" id="9825518at2"/>
<sequence>MASPDKHASIVRDTDAAFSLVEVVLALGICAFVLVAMIGLFQVGLTSARESEARLQAANMASLLIAQRASSLTNTNFAIPASALSQSYGNAFASSNVYVGEDGRITSNVADALYRITCSAGTNTTTGPYASQIFLSLSWPPQAARANSQGSYETLTYLPLR</sequence>
<keyword evidence="1" id="KW-0812">Transmembrane</keyword>
<gene>
    <name evidence="2" type="ORF">TSACC_21279</name>
</gene>
<accession>A0A146G7L8</accession>
<dbReference type="RefSeq" id="WP_075078680.1">
    <property type="nucleotide sequence ID" value="NZ_BDCO01000002.1"/>
</dbReference>
<evidence type="ECO:0000313" key="3">
    <source>
        <dbReference type="Proteomes" id="UP000076023"/>
    </source>
</evidence>
<keyword evidence="3" id="KW-1185">Reference proteome</keyword>
<reference evidence="3" key="1">
    <citation type="journal article" date="2017" name="Genome Announc.">
        <title>Draft Genome Sequence of Terrimicrobium sacchariphilum NM-5T, a Facultative Anaerobic Soil Bacterium of the Class Spartobacteria.</title>
        <authorList>
            <person name="Qiu Y.L."/>
            <person name="Tourlousse D.M."/>
            <person name="Matsuura N."/>
            <person name="Ohashi A."/>
            <person name="Sekiguchi Y."/>
        </authorList>
    </citation>
    <scope>NUCLEOTIDE SEQUENCE [LARGE SCALE GENOMIC DNA]</scope>
    <source>
        <strain evidence="3">NM-5</strain>
    </source>
</reference>
<protein>
    <submittedName>
        <fullName evidence="2">Verru_Chthon cassette protein B</fullName>
    </submittedName>
</protein>
<proteinExistence type="predicted"/>
<organism evidence="2 3">
    <name type="scientific">Terrimicrobium sacchariphilum</name>
    <dbReference type="NCBI Taxonomy" id="690879"/>
    <lineage>
        <taxon>Bacteria</taxon>
        <taxon>Pseudomonadati</taxon>
        <taxon>Verrucomicrobiota</taxon>
        <taxon>Terrimicrobiia</taxon>
        <taxon>Terrimicrobiales</taxon>
        <taxon>Terrimicrobiaceae</taxon>
        <taxon>Terrimicrobium</taxon>
    </lineage>
</organism>
<dbReference type="InParanoid" id="A0A146G7L8"/>
<evidence type="ECO:0000256" key="1">
    <source>
        <dbReference type="SAM" id="Phobius"/>
    </source>
</evidence>
<dbReference type="AlphaFoldDB" id="A0A146G7L8"/>